<proteinExistence type="predicted"/>
<evidence type="ECO:0000313" key="1">
    <source>
        <dbReference type="EMBL" id="KAK9237925.1"/>
    </source>
</evidence>
<gene>
    <name evidence="1" type="ORF">V1525DRAFT_402395</name>
</gene>
<comment type="caution">
    <text evidence="1">The sequence shown here is derived from an EMBL/GenBank/DDBJ whole genome shotgun (WGS) entry which is preliminary data.</text>
</comment>
<evidence type="ECO:0000313" key="2">
    <source>
        <dbReference type="Proteomes" id="UP001433508"/>
    </source>
</evidence>
<accession>A0ACC3T2T0</accession>
<keyword evidence="2" id="KW-1185">Reference proteome</keyword>
<sequence>MTISFDPSHDGRLIQLNEQNTSEHIFTLFSEHKPPVNQNLGYISRTTRTLPILISVQASLISELGSKSSPQPTSEESPATTKKQRRALNRRRQSGIPLESIALQFEIQQSLELLNSHQERSTTGAVLWQITPLFAEWVLTPGTVFHDLLFSRPESGLAVIEIGAGTSGVLACALSLPLFAYHDDDSKAGCYIATDQLHILPLLKKNVANNISVIQEMTGRLLRRANATPYISVTIAEHDKNSENGTVEGNKRHNMRRNVTSSHELHKPHSRGLHSSENERDRPRIEVFELDWEHAKTDVKYIRDSLWTFGDDHTVAKKDFDIVIACDTVYNDFLIVPFVNTLKLLAGEDTHIVVGMQVRSHEVQEAFLTEAQSNGLDVWHVLPQHLSERMQSGFAIYYFRRSQNRRSP</sequence>
<dbReference type="EMBL" id="MU971362">
    <property type="protein sequence ID" value="KAK9237925.1"/>
    <property type="molecule type" value="Genomic_DNA"/>
</dbReference>
<name>A0ACC3T2T0_LIPKO</name>
<protein>
    <submittedName>
        <fullName evidence="1">Uncharacterized protein</fullName>
    </submittedName>
</protein>
<reference evidence="2" key="1">
    <citation type="journal article" date="2024" name="Front. Bioeng. Biotechnol.">
        <title>Genome-scale model development and genomic sequencing of the oleaginous clade Lipomyces.</title>
        <authorList>
            <person name="Czajka J.J."/>
            <person name="Han Y."/>
            <person name="Kim J."/>
            <person name="Mondo S.J."/>
            <person name="Hofstad B.A."/>
            <person name="Robles A."/>
            <person name="Haridas S."/>
            <person name="Riley R."/>
            <person name="LaButti K."/>
            <person name="Pangilinan J."/>
            <person name="Andreopoulos W."/>
            <person name="Lipzen A."/>
            <person name="Yan J."/>
            <person name="Wang M."/>
            <person name="Ng V."/>
            <person name="Grigoriev I.V."/>
            <person name="Spatafora J.W."/>
            <person name="Magnuson J.K."/>
            <person name="Baker S.E."/>
            <person name="Pomraning K.R."/>
        </authorList>
    </citation>
    <scope>NUCLEOTIDE SEQUENCE [LARGE SCALE GENOMIC DNA]</scope>
    <source>
        <strain evidence="2">CBS 7786</strain>
    </source>
</reference>
<dbReference type="Proteomes" id="UP001433508">
    <property type="component" value="Unassembled WGS sequence"/>
</dbReference>
<organism evidence="1 2">
    <name type="scientific">Lipomyces kononenkoae</name>
    <name type="common">Yeast</name>
    <dbReference type="NCBI Taxonomy" id="34357"/>
    <lineage>
        <taxon>Eukaryota</taxon>
        <taxon>Fungi</taxon>
        <taxon>Dikarya</taxon>
        <taxon>Ascomycota</taxon>
        <taxon>Saccharomycotina</taxon>
        <taxon>Lipomycetes</taxon>
        <taxon>Lipomycetales</taxon>
        <taxon>Lipomycetaceae</taxon>
        <taxon>Lipomyces</taxon>
    </lineage>
</organism>